<dbReference type="InterPro" id="IPR009057">
    <property type="entry name" value="Homeodomain-like_sf"/>
</dbReference>
<evidence type="ECO:0000313" key="2">
    <source>
        <dbReference type="RefSeq" id="XP_016497470.1"/>
    </source>
</evidence>
<feature type="region of interest" description="Disordered" evidence="1">
    <location>
        <begin position="59"/>
        <end position="175"/>
    </location>
</feature>
<dbReference type="STRING" id="4097.A0A1S4C8K8"/>
<evidence type="ECO:0000256" key="1">
    <source>
        <dbReference type="SAM" id="MobiDB-lite"/>
    </source>
</evidence>
<feature type="compositionally biased region" description="Low complexity" evidence="1">
    <location>
        <begin position="149"/>
        <end position="158"/>
    </location>
</feature>
<reference evidence="2" key="1">
    <citation type="submission" date="2025-08" db="UniProtKB">
        <authorList>
            <consortium name="RefSeq"/>
        </authorList>
    </citation>
    <scope>IDENTIFICATION</scope>
</reference>
<dbReference type="KEGG" id="nta:107816277"/>
<feature type="compositionally biased region" description="Basic residues" evidence="1">
    <location>
        <begin position="68"/>
        <end position="83"/>
    </location>
</feature>
<dbReference type="SUPFAM" id="SSF46689">
    <property type="entry name" value="Homeodomain-like"/>
    <property type="match status" value="1"/>
</dbReference>
<dbReference type="OMA" id="CCERPQS"/>
<dbReference type="Gene3D" id="1.10.10.60">
    <property type="entry name" value="Homeodomain-like"/>
    <property type="match status" value="1"/>
</dbReference>
<proteinExistence type="predicted"/>
<accession>A0A1S4C8K8</accession>
<sequence>MEAEIDDDEEPLVYERWDADFATEVYRQQVEALAQHQLMEELEAEAKEKELAEYENLMGHATASVPKSKSKKKAKKTKFKSLKKGGLASEPQALKDGSSIELMTIDDDVLSSDPVTTPDSAQERKRKLATGDEDVKSAKKSKKLKRSSEVSSLVMHSSYHGKHSSYHGKRPVESKELKRYDGGTVDVELRPISRSRMGGKISISSMPVKRVLTIKSEKPIRKGKLWYKDYFPSADSWLPQEDAVLCASVHEYGPHWSLVSDILYGMTAGGVYRGRYRHPVLCCERYRELIQRYVLSATDIVNDRSNNAGSIKGLLKVTEENVRLVLDIASEVPDHEPLVQKHFFALLSSVWKMSCRKSQTNAFSSSQNGFYHSGSLFTPTLNLVSTKGPLEKRFSNISICAKLVAAALSDQQSAQSDERVSICDQREEASFPAEQLDVTLEFGAEKDDKTIPLPSPVTVKIRGPESPLPPRMMIAEHHHFKSSLNVAENRFWAASSTEGCLDWASLAFPVGDAKSQTPLKSQFLGKHKLSDSVKVSKSKSRKIPMESSDVGQTKDLVILPMPSASNDSCARADVGLSFLTERGHDFEDRTLFDLNSEFNLGSEDVFQHEYVPDFISGLDDWSVFPEFTDIG</sequence>
<dbReference type="RefSeq" id="XP_016497470.1">
    <property type="nucleotide sequence ID" value="XM_016641984.1"/>
</dbReference>
<dbReference type="AlphaFoldDB" id="A0A1S4C8K8"/>
<feature type="compositionally biased region" description="Basic residues" evidence="1">
    <location>
        <begin position="159"/>
        <end position="169"/>
    </location>
</feature>
<protein>
    <submittedName>
        <fullName evidence="2">Protein PHOTOPERIOD-INDEPENDENT EARLY FLOWERING 1</fullName>
    </submittedName>
</protein>
<dbReference type="OrthoDB" id="1293321at2759"/>
<name>A0A1S4C8K8_TOBAC</name>
<dbReference type="PaxDb" id="4097-A0A1S4C8K8"/>
<gene>
    <name evidence="2" type="primary">LOC107816277</name>
</gene>
<organism evidence="2">
    <name type="scientific">Nicotiana tabacum</name>
    <name type="common">Common tobacco</name>
    <dbReference type="NCBI Taxonomy" id="4097"/>
    <lineage>
        <taxon>Eukaryota</taxon>
        <taxon>Viridiplantae</taxon>
        <taxon>Streptophyta</taxon>
        <taxon>Embryophyta</taxon>
        <taxon>Tracheophyta</taxon>
        <taxon>Spermatophyta</taxon>
        <taxon>Magnoliopsida</taxon>
        <taxon>eudicotyledons</taxon>
        <taxon>Gunneridae</taxon>
        <taxon>Pentapetalae</taxon>
        <taxon>asterids</taxon>
        <taxon>lamiids</taxon>
        <taxon>Solanales</taxon>
        <taxon>Solanaceae</taxon>
        <taxon>Nicotianoideae</taxon>
        <taxon>Nicotianeae</taxon>
        <taxon>Nicotiana</taxon>
    </lineage>
</organism>